<comment type="caution">
    <text evidence="1">The sequence shown here is derived from an EMBL/GenBank/DDBJ whole genome shotgun (WGS) entry which is preliminary data.</text>
</comment>
<dbReference type="Proteomes" id="UP001162992">
    <property type="component" value="Chromosome 2"/>
</dbReference>
<accession>A0ACC2EFN0</accession>
<sequence length="380" mass="41999">MGSRRADYASLGSWIRSGNTRPVYPVLAPPPGQPIRVERLRLTWLIPVFVVVNVVMFIICMGINNCPKKSLEGGCVIRFLGRFSFEPLRENPLLGPSADTLLKMGALESVRVVKDHEGWRLFTCIWLHGGVVHLLVNMISLVFIGARLEREFGFIRIGVLYLLAGFGGSIMSALFLQNQISVGASGALFGLLGAMVSELIMNWTIYSNKCAVMTTLVIIIVVNLAVGVLPHVDNFAHIGGFISGFLLGFVLLVKPQFGWVRHQPAVVRHNEEAVIKSKHKGYQYILWVAAFMLLVSGYAAGMILLFKGVDVYKNCSWCHYLNCIPTSRWHCDNGNVTCQSSFDKGYLTLTCVNNGHSKDFLKVTKATNVQLSVLCSQNCS</sequence>
<evidence type="ECO:0000313" key="2">
    <source>
        <dbReference type="Proteomes" id="UP001162992"/>
    </source>
</evidence>
<keyword evidence="2" id="KW-1185">Reference proteome</keyword>
<name>A0ACC2EFN0_DIPCM</name>
<proteinExistence type="predicted"/>
<dbReference type="EMBL" id="CM055093">
    <property type="protein sequence ID" value="KAJ7565293.1"/>
    <property type="molecule type" value="Genomic_DNA"/>
</dbReference>
<protein>
    <submittedName>
        <fullName evidence="1">Uncharacterized protein</fullName>
    </submittedName>
</protein>
<evidence type="ECO:0000313" key="1">
    <source>
        <dbReference type="EMBL" id="KAJ7565293.1"/>
    </source>
</evidence>
<reference evidence="2" key="1">
    <citation type="journal article" date="2024" name="Proc. Natl. Acad. Sci. U.S.A.">
        <title>Extraordinary preservation of gene collinearity over three hundred million years revealed in homosporous lycophytes.</title>
        <authorList>
            <person name="Li C."/>
            <person name="Wickell D."/>
            <person name="Kuo L.Y."/>
            <person name="Chen X."/>
            <person name="Nie B."/>
            <person name="Liao X."/>
            <person name="Peng D."/>
            <person name="Ji J."/>
            <person name="Jenkins J."/>
            <person name="Williams M."/>
            <person name="Shu S."/>
            <person name="Plott C."/>
            <person name="Barry K."/>
            <person name="Rajasekar S."/>
            <person name="Grimwood J."/>
            <person name="Han X."/>
            <person name="Sun S."/>
            <person name="Hou Z."/>
            <person name="He W."/>
            <person name="Dai G."/>
            <person name="Sun C."/>
            <person name="Schmutz J."/>
            <person name="Leebens-Mack J.H."/>
            <person name="Li F.W."/>
            <person name="Wang L."/>
        </authorList>
    </citation>
    <scope>NUCLEOTIDE SEQUENCE [LARGE SCALE GENOMIC DNA]</scope>
    <source>
        <strain evidence="2">cv. PW_Plant_1</strain>
    </source>
</reference>
<gene>
    <name evidence="1" type="ORF">O6H91_02G055600</name>
</gene>
<organism evidence="1 2">
    <name type="scientific">Diphasiastrum complanatum</name>
    <name type="common">Issler's clubmoss</name>
    <name type="synonym">Lycopodium complanatum</name>
    <dbReference type="NCBI Taxonomy" id="34168"/>
    <lineage>
        <taxon>Eukaryota</taxon>
        <taxon>Viridiplantae</taxon>
        <taxon>Streptophyta</taxon>
        <taxon>Embryophyta</taxon>
        <taxon>Tracheophyta</taxon>
        <taxon>Lycopodiopsida</taxon>
        <taxon>Lycopodiales</taxon>
        <taxon>Lycopodiaceae</taxon>
        <taxon>Lycopodioideae</taxon>
        <taxon>Diphasiastrum</taxon>
    </lineage>
</organism>